<proteinExistence type="predicted"/>
<reference evidence="2" key="1">
    <citation type="journal article" date="2023" name="BMC Genomics">
        <title>Chromosome-level genome assemblies of Cutaneotrichosporon spp. (Trichosporonales, Basidiomycota) reveal imbalanced evolution between nucleotide sequences and chromosome synteny.</title>
        <authorList>
            <person name="Kobayashi Y."/>
            <person name="Kayamori A."/>
            <person name="Aoki K."/>
            <person name="Shiwa Y."/>
            <person name="Matsutani M."/>
            <person name="Fujita N."/>
            <person name="Sugita T."/>
            <person name="Iwasaki W."/>
            <person name="Tanaka N."/>
            <person name="Takashima M."/>
        </authorList>
    </citation>
    <scope>NUCLEOTIDE SEQUENCE</scope>
    <source>
        <strain evidence="2">HIS019</strain>
    </source>
</reference>
<dbReference type="Proteomes" id="UP001233271">
    <property type="component" value="Chromosome 4"/>
</dbReference>
<evidence type="ECO:0000313" key="3">
    <source>
        <dbReference type="Proteomes" id="UP001233271"/>
    </source>
</evidence>
<evidence type="ECO:0000256" key="1">
    <source>
        <dbReference type="SAM" id="MobiDB-lite"/>
    </source>
</evidence>
<name>A0AA48L5G6_9TREE</name>
<dbReference type="GeneID" id="85496214"/>
<protein>
    <submittedName>
        <fullName evidence="2">Uncharacterized protein</fullName>
    </submittedName>
</protein>
<accession>A0AA48L5G6</accession>
<dbReference type="RefSeq" id="XP_060457609.1">
    <property type="nucleotide sequence ID" value="XM_060601080.1"/>
</dbReference>
<dbReference type="KEGG" id="ccac:CcaHIS019_0411640"/>
<gene>
    <name evidence="2" type="ORF">CcaverHIS019_0411640</name>
</gene>
<dbReference type="AlphaFoldDB" id="A0AA48L5G6"/>
<dbReference type="EMBL" id="AP028215">
    <property type="protein sequence ID" value="BEI92344.1"/>
    <property type="molecule type" value="Genomic_DNA"/>
</dbReference>
<feature type="compositionally biased region" description="Basic residues" evidence="1">
    <location>
        <begin position="1"/>
        <end position="12"/>
    </location>
</feature>
<keyword evidence="3" id="KW-1185">Reference proteome</keyword>
<organism evidence="2 3">
    <name type="scientific">Cutaneotrichosporon cavernicola</name>
    <dbReference type="NCBI Taxonomy" id="279322"/>
    <lineage>
        <taxon>Eukaryota</taxon>
        <taxon>Fungi</taxon>
        <taxon>Dikarya</taxon>
        <taxon>Basidiomycota</taxon>
        <taxon>Agaricomycotina</taxon>
        <taxon>Tremellomycetes</taxon>
        <taxon>Trichosporonales</taxon>
        <taxon>Trichosporonaceae</taxon>
        <taxon>Cutaneotrichosporon</taxon>
    </lineage>
</organism>
<evidence type="ECO:0000313" key="2">
    <source>
        <dbReference type="EMBL" id="BEI92344.1"/>
    </source>
</evidence>
<feature type="region of interest" description="Disordered" evidence="1">
    <location>
        <begin position="1"/>
        <end position="29"/>
    </location>
</feature>
<sequence>MSRPKALRKRMRSWISKLSRRSSDPSNPAMPFSNAYPHILDAIADAADYETGIALRAVNRQLKQRIDENLARHLVLHGDHICAITENGIRRYPPGLHDSPMNQALQVVARNSSPGPNGFVLGRPVHPIAYDVWVHNIFEAPGVVQLRRALAHIEVLDYLPTTGSIAFFPAHISVLRLSGLAVDIEEHEHHAPLYTIDSVDTLVLGACSTFALPPPYMKYTYNLPFDINTNPPRRVVIHLTGQVKAIDYLSLISSTAWLPGSELVVVLQDLSNHWVGYSCQAVYLLEGLLLYGEHHPFDKYTLVNPRATISRQITGRSNPGFPDIPFQCHELGEILKLYIDDSRFKSVFRYLTHRQFLAEIGVDRYMLEMGW</sequence>